<dbReference type="SMART" id="SM00249">
    <property type="entry name" value="PHD"/>
    <property type="match status" value="1"/>
</dbReference>
<evidence type="ECO:0000256" key="1">
    <source>
        <dbReference type="ARBA" id="ARBA00022723"/>
    </source>
</evidence>
<sequence length="573" mass="63520">MMDILGNSSSYDSSLPWLWAIEYLAALKEIDRVCNALFDSELIDMVPESTEDLAKSTREMVSLRSLEDLFDSSDGLNKDGVSAMENKIVFDLSRSCEDVLQHILQEIPEADPKPELSKWDVHPFIMHKKATMSKCSLQQLKDIILEGTHPLAASLKESSGLMRVNECGRSRVDDARHNLPTLRCDGIGTDSQSMAANGNLIPPIGENGIGLSGDNLQNDNLLPSKRDMNDITTEDTIGYSNEIQEDSDHRANAKKLKLDAISAGQSVEQISVPPHGNELLERVVGATEGEGCDFADQSRDEVMAESQYPEDGHDECVDSERLGQNGDVNNGVLQHSQKVVGHVADKLPQDTSADEPVDKVIVDHTNVTELRSSTGRPSTETQRKDSANESKGEMEHLCEEEVSSDNDEYHNERIDVDMKKSHFLSSQSSLGNDTLAMADWTEQNLCVKCNKDGQLLFCNTSSCLLVVHKYCLGFSAEFDENGNFCCPFCAYSLATSEYLEAKKKASLAKKELAAFIHTGLEHRQRELDVRLHRKDHSEQNGHKEIGDNGQLGDQVKERTNRNGQHGHDATVCW</sequence>
<feature type="compositionally biased region" description="Basic and acidic residues" evidence="5">
    <location>
        <begin position="554"/>
        <end position="573"/>
    </location>
</feature>
<comment type="caution">
    <text evidence="7">The sequence shown here is derived from an EMBL/GenBank/DDBJ whole genome shotgun (WGS) entry which is preliminary data.</text>
</comment>
<dbReference type="GO" id="GO:0008270">
    <property type="term" value="F:zinc ion binding"/>
    <property type="evidence" value="ECO:0007669"/>
    <property type="project" value="UniProtKB-KW"/>
</dbReference>
<keyword evidence="1" id="KW-0479">Metal-binding</keyword>
<evidence type="ECO:0000259" key="6">
    <source>
        <dbReference type="PROSITE" id="PS50016"/>
    </source>
</evidence>
<dbReference type="InterPro" id="IPR013083">
    <property type="entry name" value="Znf_RING/FYVE/PHD"/>
</dbReference>
<dbReference type="InterPro" id="IPR001965">
    <property type="entry name" value="Znf_PHD"/>
</dbReference>
<accession>A0A5C7IPR8</accession>
<protein>
    <recommendedName>
        <fullName evidence="6">PHD-type domain-containing protein</fullName>
    </recommendedName>
</protein>
<dbReference type="InterPro" id="IPR019787">
    <property type="entry name" value="Znf_PHD-finger"/>
</dbReference>
<dbReference type="PANTHER" id="PTHR47863:SF4">
    <property type="entry name" value="RING_FYVE_PHD ZINC FINGER SUPERFAMILY PROTEIN"/>
    <property type="match status" value="1"/>
</dbReference>
<dbReference type="SUPFAM" id="SSF57903">
    <property type="entry name" value="FYVE/PHD zinc finger"/>
    <property type="match status" value="1"/>
</dbReference>
<dbReference type="InterPro" id="IPR019786">
    <property type="entry name" value="Zinc_finger_PHD-type_CS"/>
</dbReference>
<evidence type="ECO:0000256" key="2">
    <source>
        <dbReference type="ARBA" id="ARBA00022771"/>
    </source>
</evidence>
<feature type="region of interest" description="Disordered" evidence="5">
    <location>
        <begin position="534"/>
        <end position="573"/>
    </location>
</feature>
<dbReference type="Gene3D" id="3.30.40.10">
    <property type="entry name" value="Zinc/RING finger domain, C3HC4 (zinc finger)"/>
    <property type="match status" value="1"/>
</dbReference>
<dbReference type="Proteomes" id="UP000323000">
    <property type="component" value="Chromosome 2"/>
</dbReference>
<keyword evidence="8" id="KW-1185">Reference proteome</keyword>
<evidence type="ECO:0000313" key="7">
    <source>
        <dbReference type="EMBL" id="TXG71373.1"/>
    </source>
</evidence>
<name>A0A5C7IPR8_9ROSI</name>
<dbReference type="InterPro" id="IPR011011">
    <property type="entry name" value="Znf_FYVE_PHD"/>
</dbReference>
<keyword evidence="2 4" id="KW-0863">Zinc-finger</keyword>
<dbReference type="PROSITE" id="PS01359">
    <property type="entry name" value="ZF_PHD_1"/>
    <property type="match status" value="1"/>
</dbReference>
<feature type="compositionally biased region" description="Basic and acidic residues" evidence="5">
    <location>
        <begin position="381"/>
        <end position="399"/>
    </location>
</feature>
<feature type="region of interest" description="Disordered" evidence="5">
    <location>
        <begin position="365"/>
        <end position="405"/>
    </location>
</feature>
<gene>
    <name evidence="7" type="ORF">EZV62_006308</name>
</gene>
<dbReference type="AlphaFoldDB" id="A0A5C7IPR8"/>
<dbReference type="PANTHER" id="PTHR47863">
    <property type="entry name" value="RING/FYVE/PHD ZINC FINGER SUPERFAMILY PROTEIN"/>
    <property type="match status" value="1"/>
</dbReference>
<evidence type="ECO:0000313" key="8">
    <source>
        <dbReference type="Proteomes" id="UP000323000"/>
    </source>
</evidence>
<feature type="compositionally biased region" description="Polar residues" evidence="5">
    <location>
        <begin position="365"/>
        <end position="380"/>
    </location>
</feature>
<reference evidence="8" key="1">
    <citation type="journal article" date="2019" name="Gigascience">
        <title>De novo genome assembly of the endangered Acer yangbiense, a plant species with extremely small populations endemic to Yunnan Province, China.</title>
        <authorList>
            <person name="Yang J."/>
            <person name="Wariss H.M."/>
            <person name="Tao L."/>
            <person name="Zhang R."/>
            <person name="Yun Q."/>
            <person name="Hollingsworth P."/>
            <person name="Dao Z."/>
            <person name="Luo G."/>
            <person name="Guo H."/>
            <person name="Ma Y."/>
            <person name="Sun W."/>
        </authorList>
    </citation>
    <scope>NUCLEOTIDE SEQUENCE [LARGE SCALE GENOMIC DNA]</scope>
    <source>
        <strain evidence="8">cv. Malutang</strain>
    </source>
</reference>
<dbReference type="OrthoDB" id="608866at2759"/>
<feature type="compositionally biased region" description="Basic and acidic residues" evidence="5">
    <location>
        <begin position="534"/>
        <end position="546"/>
    </location>
</feature>
<evidence type="ECO:0000256" key="4">
    <source>
        <dbReference type="PROSITE-ProRule" id="PRU00146"/>
    </source>
</evidence>
<evidence type="ECO:0000256" key="3">
    <source>
        <dbReference type="ARBA" id="ARBA00022833"/>
    </source>
</evidence>
<proteinExistence type="predicted"/>
<evidence type="ECO:0000256" key="5">
    <source>
        <dbReference type="SAM" id="MobiDB-lite"/>
    </source>
</evidence>
<feature type="domain" description="PHD-type" evidence="6">
    <location>
        <begin position="443"/>
        <end position="492"/>
    </location>
</feature>
<keyword evidence="3" id="KW-0862">Zinc</keyword>
<organism evidence="7 8">
    <name type="scientific">Acer yangbiense</name>
    <dbReference type="NCBI Taxonomy" id="1000413"/>
    <lineage>
        <taxon>Eukaryota</taxon>
        <taxon>Viridiplantae</taxon>
        <taxon>Streptophyta</taxon>
        <taxon>Embryophyta</taxon>
        <taxon>Tracheophyta</taxon>
        <taxon>Spermatophyta</taxon>
        <taxon>Magnoliopsida</taxon>
        <taxon>eudicotyledons</taxon>
        <taxon>Gunneridae</taxon>
        <taxon>Pentapetalae</taxon>
        <taxon>rosids</taxon>
        <taxon>malvids</taxon>
        <taxon>Sapindales</taxon>
        <taxon>Sapindaceae</taxon>
        <taxon>Hippocastanoideae</taxon>
        <taxon>Acereae</taxon>
        <taxon>Acer</taxon>
    </lineage>
</organism>
<dbReference type="EMBL" id="VAHF01000002">
    <property type="protein sequence ID" value="TXG71373.1"/>
    <property type="molecule type" value="Genomic_DNA"/>
</dbReference>
<dbReference type="PROSITE" id="PS50016">
    <property type="entry name" value="ZF_PHD_2"/>
    <property type="match status" value="1"/>
</dbReference>